<dbReference type="OrthoDB" id="2412424at2759"/>
<organism evidence="3 4">
    <name type="scientific">Rhizophagus irregularis (strain DAOM 197198w)</name>
    <name type="common">Glomus intraradices</name>
    <dbReference type="NCBI Taxonomy" id="1432141"/>
    <lineage>
        <taxon>Eukaryota</taxon>
        <taxon>Fungi</taxon>
        <taxon>Fungi incertae sedis</taxon>
        <taxon>Mucoromycota</taxon>
        <taxon>Glomeromycotina</taxon>
        <taxon>Glomeromycetes</taxon>
        <taxon>Glomerales</taxon>
        <taxon>Glomeraceae</taxon>
        <taxon>Rhizophagus</taxon>
    </lineage>
</organism>
<evidence type="ECO:0000313" key="3">
    <source>
        <dbReference type="EMBL" id="EXX60036.1"/>
    </source>
</evidence>
<feature type="coiled-coil region" evidence="1">
    <location>
        <begin position="27"/>
        <end position="54"/>
    </location>
</feature>
<keyword evidence="4" id="KW-1185">Reference proteome</keyword>
<keyword evidence="2" id="KW-0812">Transmembrane</keyword>
<evidence type="ECO:0000256" key="2">
    <source>
        <dbReference type="SAM" id="Phobius"/>
    </source>
</evidence>
<name>A0A015KK21_RHIIW</name>
<comment type="caution">
    <text evidence="3">The sequence shown here is derived from an EMBL/GenBank/DDBJ whole genome shotgun (WGS) entry which is preliminary data.</text>
</comment>
<dbReference type="Proteomes" id="UP000022910">
    <property type="component" value="Unassembled WGS sequence"/>
</dbReference>
<keyword evidence="1" id="KW-0175">Coiled coil</keyword>
<proteinExistence type="predicted"/>
<protein>
    <submittedName>
        <fullName evidence="3">Uncharacterized protein</fullName>
    </submittedName>
</protein>
<sequence>MSKLLKCKSELEYIKLSNENISLELANTELKDILAKKKDELMRVRDDLLSAQKAVIEKDSTLQETNSLLLEHISKTSSESKQNEAIGGDKGLEKGNKISSPKITSESSYSSFFQHAIIFTIVLLIIYFLWCIFSYLYSFISLINEEKNLLNYKIPINRNYSYGFSI</sequence>
<evidence type="ECO:0000256" key="1">
    <source>
        <dbReference type="SAM" id="Coils"/>
    </source>
</evidence>
<dbReference type="HOGENOM" id="CLU_136359_0_0_1"/>
<evidence type="ECO:0000313" key="4">
    <source>
        <dbReference type="Proteomes" id="UP000022910"/>
    </source>
</evidence>
<dbReference type="SMR" id="A0A015KK21"/>
<dbReference type="AlphaFoldDB" id="A0A015KK21"/>
<dbReference type="EMBL" id="JEMT01026066">
    <property type="protein sequence ID" value="EXX60036.1"/>
    <property type="molecule type" value="Genomic_DNA"/>
</dbReference>
<gene>
    <name evidence="3" type="ORF">RirG_183550</name>
</gene>
<accession>A0A015KK21</accession>
<keyword evidence="2" id="KW-0472">Membrane</keyword>
<keyword evidence="2" id="KW-1133">Transmembrane helix</keyword>
<reference evidence="3 4" key="1">
    <citation type="submission" date="2014-02" db="EMBL/GenBank/DDBJ databases">
        <title>Single nucleus genome sequencing reveals high similarity among nuclei of an endomycorrhizal fungus.</title>
        <authorList>
            <person name="Lin K."/>
            <person name="Geurts R."/>
            <person name="Zhang Z."/>
            <person name="Limpens E."/>
            <person name="Saunders D.G."/>
            <person name="Mu D."/>
            <person name="Pang E."/>
            <person name="Cao H."/>
            <person name="Cha H."/>
            <person name="Lin T."/>
            <person name="Zhou Q."/>
            <person name="Shang Y."/>
            <person name="Li Y."/>
            <person name="Ivanov S."/>
            <person name="Sharma T."/>
            <person name="Velzen R.V."/>
            <person name="Ruijter N.D."/>
            <person name="Aanen D.K."/>
            <person name="Win J."/>
            <person name="Kamoun S."/>
            <person name="Bisseling T."/>
            <person name="Huang S."/>
        </authorList>
    </citation>
    <scope>NUCLEOTIDE SEQUENCE [LARGE SCALE GENOMIC DNA]</scope>
    <source>
        <strain evidence="4">DAOM197198w</strain>
    </source>
</reference>
<feature type="transmembrane region" description="Helical" evidence="2">
    <location>
        <begin position="116"/>
        <end position="140"/>
    </location>
</feature>